<evidence type="ECO:0000313" key="1">
    <source>
        <dbReference type="EMBL" id="VDK30432.1"/>
    </source>
</evidence>
<proteinExistence type="predicted"/>
<evidence type="ECO:0000313" key="2">
    <source>
        <dbReference type="Proteomes" id="UP000267096"/>
    </source>
</evidence>
<name>A0A3P6P1Z2_ANISI</name>
<dbReference type="Proteomes" id="UP000267096">
    <property type="component" value="Unassembled WGS sequence"/>
</dbReference>
<keyword evidence="2" id="KW-1185">Reference proteome</keyword>
<dbReference type="AlphaFoldDB" id="A0A3P6P1Z2"/>
<dbReference type="EMBL" id="UYRR01020323">
    <property type="protein sequence ID" value="VDK30432.1"/>
    <property type="molecule type" value="Genomic_DNA"/>
</dbReference>
<accession>A0A3P6P1Z2</accession>
<reference evidence="1 2" key="1">
    <citation type="submission" date="2018-11" db="EMBL/GenBank/DDBJ databases">
        <authorList>
            <consortium name="Pathogen Informatics"/>
        </authorList>
    </citation>
    <scope>NUCLEOTIDE SEQUENCE [LARGE SCALE GENOMIC DNA]</scope>
</reference>
<sequence>MTMYDLKQATEDTRNRSLLSFFELLASQEAFFTEGAFVTYGTGQDYLYEPGELGFTERDMPPLPDGKYIGIGASKSVKLVEGPRGPGGINAALVMDEMKFLRTEK</sequence>
<organism evidence="1 2">
    <name type="scientific">Anisakis simplex</name>
    <name type="common">Herring worm</name>
    <dbReference type="NCBI Taxonomy" id="6269"/>
    <lineage>
        <taxon>Eukaryota</taxon>
        <taxon>Metazoa</taxon>
        <taxon>Ecdysozoa</taxon>
        <taxon>Nematoda</taxon>
        <taxon>Chromadorea</taxon>
        <taxon>Rhabditida</taxon>
        <taxon>Spirurina</taxon>
        <taxon>Ascaridomorpha</taxon>
        <taxon>Ascaridoidea</taxon>
        <taxon>Anisakidae</taxon>
        <taxon>Anisakis</taxon>
        <taxon>Anisakis simplex complex</taxon>
    </lineage>
</organism>
<protein>
    <submittedName>
        <fullName evidence="1">Uncharacterized protein</fullName>
    </submittedName>
</protein>
<gene>
    <name evidence="1" type="ORF">ASIM_LOCUS7947</name>
</gene>
<dbReference type="OrthoDB" id="9981668at2759"/>